<feature type="domain" description="FAF" evidence="3">
    <location>
        <begin position="170"/>
        <end position="222"/>
    </location>
</feature>
<keyword evidence="5" id="KW-1185">Reference proteome</keyword>
<dbReference type="OrthoDB" id="1916983at2759"/>
<feature type="region of interest" description="Disordered" evidence="2">
    <location>
        <begin position="142"/>
        <end position="188"/>
    </location>
</feature>
<comment type="similarity">
    <text evidence="1">Belongs to the fantastic four family.</text>
</comment>
<evidence type="ECO:0000256" key="1">
    <source>
        <dbReference type="ARBA" id="ARBA00008690"/>
    </source>
</evidence>
<sequence>MATIVCQGLQSCLESQVFESRTMRLRLSSPKPHFSQSLELALKPCSLDSTTKELSDRRHDEDKHTSSIPTPDMGGWSFLQALSNTSQGPKESMEKENTYVHPVVKRYPSTLSEKSLELCTENLGSETGTDTFERGIFELSSFESEAGNSPTRGQQKPRQLFGARKANSRSFPPPLTTMSGSESLRVRPHREDGRLIIKAVKAPSTHYNFQAERSHGRLRLCFVKDSASNFDSTDVASAEETEAIIEDENDKEEFESDVNKEEGRDIEEEDEEEEEEQEEEEDFEQEAREENTASTGKEKENSGYIEKEVEENHLNVGAEMGMEEFQRPSRCKEGELENKGLLNWEPFWVATS</sequence>
<accession>A0A2C9UCJ5</accession>
<gene>
    <name evidence="4" type="ORF">MANES_15G025700v8</name>
</gene>
<evidence type="ECO:0000259" key="3">
    <source>
        <dbReference type="Pfam" id="PF11250"/>
    </source>
</evidence>
<proteinExistence type="inferred from homology"/>
<dbReference type="Pfam" id="PF11250">
    <property type="entry name" value="FAF"/>
    <property type="match status" value="1"/>
</dbReference>
<feature type="compositionally biased region" description="Basic and acidic residues" evidence="2">
    <location>
        <begin position="51"/>
        <end position="65"/>
    </location>
</feature>
<dbReference type="InterPro" id="IPR021410">
    <property type="entry name" value="FAF"/>
</dbReference>
<dbReference type="STRING" id="3983.A0A2C9UCJ5"/>
<feature type="region of interest" description="Disordered" evidence="2">
    <location>
        <begin position="51"/>
        <end position="78"/>
    </location>
</feature>
<dbReference type="AlphaFoldDB" id="A0A2C9UCJ5"/>
<dbReference type="InterPro" id="IPR046431">
    <property type="entry name" value="FAF_dom"/>
</dbReference>
<evidence type="ECO:0000256" key="2">
    <source>
        <dbReference type="SAM" id="MobiDB-lite"/>
    </source>
</evidence>
<feature type="compositionally biased region" description="Acidic residues" evidence="2">
    <location>
        <begin position="264"/>
        <end position="284"/>
    </location>
</feature>
<dbReference type="EMBL" id="CM004401">
    <property type="protein sequence ID" value="OAY27906.1"/>
    <property type="molecule type" value="Genomic_DNA"/>
</dbReference>
<evidence type="ECO:0000313" key="4">
    <source>
        <dbReference type="EMBL" id="OAY27906.1"/>
    </source>
</evidence>
<comment type="caution">
    <text evidence="4">The sequence shown here is derived from an EMBL/GenBank/DDBJ whole genome shotgun (WGS) entry which is preliminary data.</text>
</comment>
<protein>
    <recommendedName>
        <fullName evidence="3">FAF domain-containing protein</fullName>
    </recommendedName>
</protein>
<feature type="compositionally biased region" description="Basic and acidic residues" evidence="2">
    <location>
        <begin position="285"/>
        <end position="306"/>
    </location>
</feature>
<dbReference type="OMA" id="PDMGGWS"/>
<dbReference type="Proteomes" id="UP000091857">
    <property type="component" value="Chromosome 15"/>
</dbReference>
<evidence type="ECO:0000313" key="5">
    <source>
        <dbReference type="Proteomes" id="UP000091857"/>
    </source>
</evidence>
<feature type="compositionally biased region" description="Acidic residues" evidence="2">
    <location>
        <begin position="237"/>
        <end position="256"/>
    </location>
</feature>
<name>A0A2C9UCJ5_MANES</name>
<feature type="region of interest" description="Disordered" evidence="2">
    <location>
        <begin position="232"/>
        <end position="306"/>
    </location>
</feature>
<dbReference type="PANTHER" id="PTHR33155:SF4">
    <property type="entry name" value="PROTEIN FANTASTIC FOUR 3"/>
    <property type="match status" value="1"/>
</dbReference>
<reference evidence="5" key="1">
    <citation type="journal article" date="2016" name="Nat. Biotechnol.">
        <title>Sequencing wild and cultivated cassava and related species reveals extensive interspecific hybridization and genetic diversity.</title>
        <authorList>
            <person name="Bredeson J.V."/>
            <person name="Lyons J.B."/>
            <person name="Prochnik S.E."/>
            <person name="Wu G.A."/>
            <person name="Ha C.M."/>
            <person name="Edsinger-Gonzales E."/>
            <person name="Grimwood J."/>
            <person name="Schmutz J."/>
            <person name="Rabbi I.Y."/>
            <person name="Egesi C."/>
            <person name="Nauluvula P."/>
            <person name="Lebot V."/>
            <person name="Ndunguru J."/>
            <person name="Mkamilo G."/>
            <person name="Bart R.S."/>
            <person name="Setter T.L."/>
            <person name="Gleadow R.M."/>
            <person name="Kulakow P."/>
            <person name="Ferguson M.E."/>
            <person name="Rounsley S."/>
            <person name="Rokhsar D.S."/>
        </authorList>
    </citation>
    <scope>NUCLEOTIDE SEQUENCE [LARGE SCALE GENOMIC DNA]</scope>
    <source>
        <strain evidence="5">cv. AM560-2</strain>
    </source>
</reference>
<organism evidence="4 5">
    <name type="scientific">Manihot esculenta</name>
    <name type="common">Cassava</name>
    <name type="synonym">Jatropha manihot</name>
    <dbReference type="NCBI Taxonomy" id="3983"/>
    <lineage>
        <taxon>Eukaryota</taxon>
        <taxon>Viridiplantae</taxon>
        <taxon>Streptophyta</taxon>
        <taxon>Embryophyta</taxon>
        <taxon>Tracheophyta</taxon>
        <taxon>Spermatophyta</taxon>
        <taxon>Magnoliopsida</taxon>
        <taxon>eudicotyledons</taxon>
        <taxon>Gunneridae</taxon>
        <taxon>Pentapetalae</taxon>
        <taxon>rosids</taxon>
        <taxon>fabids</taxon>
        <taxon>Malpighiales</taxon>
        <taxon>Euphorbiaceae</taxon>
        <taxon>Crotonoideae</taxon>
        <taxon>Manihoteae</taxon>
        <taxon>Manihot</taxon>
    </lineage>
</organism>
<dbReference type="Gramene" id="Manes.15G025700.1.v8.1">
    <property type="protein sequence ID" value="Manes.15G025700.1.v8.1.CDS.1"/>
    <property type="gene ID" value="Manes.15G025700.v8.1"/>
</dbReference>
<feature type="compositionally biased region" description="Polar residues" evidence="2">
    <location>
        <begin position="142"/>
        <end position="157"/>
    </location>
</feature>
<dbReference type="PANTHER" id="PTHR33155">
    <property type="entry name" value="FANTASTIC FOUR-LIKE PROTEIN (DUF3049)"/>
    <property type="match status" value="1"/>
</dbReference>